<reference evidence="3" key="1">
    <citation type="submission" date="2016-10" db="EMBL/GenBank/DDBJ databases">
        <authorList>
            <person name="Varghese N."/>
            <person name="Submissions S."/>
        </authorList>
    </citation>
    <scope>NUCLEOTIDE SEQUENCE [LARGE SCALE GENOMIC DNA]</scope>
    <source>
        <strain evidence="3">DSM 24740</strain>
    </source>
</reference>
<dbReference type="PANTHER" id="PTHR46825">
    <property type="entry name" value="D-ALANYL-D-ALANINE-CARBOXYPEPTIDASE/ENDOPEPTIDASE AMPH"/>
    <property type="match status" value="1"/>
</dbReference>
<dbReference type="PANTHER" id="PTHR46825:SF9">
    <property type="entry name" value="BETA-LACTAMASE-RELATED DOMAIN-CONTAINING PROTEIN"/>
    <property type="match status" value="1"/>
</dbReference>
<dbReference type="InterPro" id="IPR001466">
    <property type="entry name" value="Beta-lactam-related"/>
</dbReference>
<dbReference type="InterPro" id="IPR050491">
    <property type="entry name" value="AmpC-like"/>
</dbReference>
<keyword evidence="3" id="KW-1185">Reference proteome</keyword>
<dbReference type="EMBL" id="FOFB01000014">
    <property type="protein sequence ID" value="SEQ69909.1"/>
    <property type="molecule type" value="Genomic_DNA"/>
</dbReference>
<dbReference type="Pfam" id="PF00144">
    <property type="entry name" value="Beta-lactamase"/>
    <property type="match status" value="1"/>
</dbReference>
<dbReference type="Gene3D" id="3.40.710.10">
    <property type="entry name" value="DD-peptidase/beta-lactamase superfamily"/>
    <property type="match status" value="1"/>
</dbReference>
<dbReference type="Proteomes" id="UP000199021">
    <property type="component" value="Unassembled WGS sequence"/>
</dbReference>
<gene>
    <name evidence="2" type="ORF">SAMN05444359_11452</name>
</gene>
<evidence type="ECO:0000313" key="3">
    <source>
        <dbReference type="Proteomes" id="UP000199021"/>
    </source>
</evidence>
<protein>
    <submittedName>
        <fullName evidence="2">CubicO group peptidase, beta-lactamase class C family</fullName>
    </submittedName>
</protein>
<dbReference type="InterPro" id="IPR012338">
    <property type="entry name" value="Beta-lactam/transpept-like"/>
</dbReference>
<dbReference type="AlphaFoldDB" id="A0A1H9I5P9"/>
<name>A0A1H9I5P9_9BACT</name>
<dbReference type="InParanoid" id="A0A1H9I5P9"/>
<dbReference type="RefSeq" id="WP_175489378.1">
    <property type="nucleotide sequence ID" value="NZ_FOFB01000014.1"/>
</dbReference>
<feature type="domain" description="Beta-lactamase-related" evidence="1">
    <location>
        <begin position="35"/>
        <end position="350"/>
    </location>
</feature>
<organism evidence="2 3">
    <name type="scientific">Neolewinella agarilytica</name>
    <dbReference type="NCBI Taxonomy" id="478744"/>
    <lineage>
        <taxon>Bacteria</taxon>
        <taxon>Pseudomonadati</taxon>
        <taxon>Bacteroidota</taxon>
        <taxon>Saprospiria</taxon>
        <taxon>Saprospirales</taxon>
        <taxon>Lewinellaceae</taxon>
        <taxon>Neolewinella</taxon>
    </lineage>
</organism>
<proteinExistence type="predicted"/>
<sequence>MMILPLFSLASCGTPHLPVVESVPVFTDVSMQGLDEVVIKNMKELDLPGMAIGIVKDGMPYYARGYGWASLKDKKRVTASTTFHTASISKVFTALAIMRLRDAGKLHLEQTLIETLPDLTYANEDAGNITLRQLLNHTSGLPDVKGYDWSSGKSDDMALENYFKSTSLETGSSPGTKIQYSNLGYDLLGLVVAKVSGQSFEDYVAQDILRPAGMSVSDFRYFRLDSENTARPYTKNLLGAVVPQKVYPYNREHAPSSTLNASAEEMTYWMAGFLRRLPKEASLMEMTRPSTALADWIGLGFQRFKVKGRTGIGHFGGDRGFRSYLLLLPEEEIGIVVLGNCDYEEDFRQLIAGELLAQLLE</sequence>
<accession>A0A1H9I5P9</accession>
<evidence type="ECO:0000259" key="1">
    <source>
        <dbReference type="Pfam" id="PF00144"/>
    </source>
</evidence>
<dbReference type="STRING" id="478744.SAMN05444359_11452"/>
<dbReference type="SUPFAM" id="SSF56601">
    <property type="entry name" value="beta-lactamase/transpeptidase-like"/>
    <property type="match status" value="1"/>
</dbReference>
<evidence type="ECO:0000313" key="2">
    <source>
        <dbReference type="EMBL" id="SEQ69909.1"/>
    </source>
</evidence>